<dbReference type="Proteomes" id="UP001499979">
    <property type="component" value="Unassembled WGS sequence"/>
</dbReference>
<keyword evidence="2" id="KW-1185">Reference proteome</keyword>
<gene>
    <name evidence="1" type="ORF">GCM10009606_14630</name>
</gene>
<reference evidence="2" key="1">
    <citation type="journal article" date="2019" name="Int. J. Syst. Evol. Microbiol.">
        <title>The Global Catalogue of Microorganisms (GCM) 10K type strain sequencing project: providing services to taxonomists for standard genome sequencing and annotation.</title>
        <authorList>
            <consortium name="The Broad Institute Genomics Platform"/>
            <consortium name="The Broad Institute Genome Sequencing Center for Infectious Disease"/>
            <person name="Wu L."/>
            <person name="Ma J."/>
        </authorList>
    </citation>
    <scope>NUCLEOTIDE SEQUENCE [LARGE SCALE GENOMIC DNA]</scope>
    <source>
        <strain evidence="2">JCM 11813</strain>
    </source>
</reference>
<sequence length="43" mass="5073">MLWIILLVVVLGVLAYRFRVPLLARLLGQDEARVRRQLGRRKD</sequence>
<comment type="caution">
    <text evidence="1">The sequence shown here is derived from an EMBL/GenBank/DDBJ whole genome shotgun (WGS) entry which is preliminary data.</text>
</comment>
<evidence type="ECO:0000313" key="2">
    <source>
        <dbReference type="Proteomes" id="UP001499979"/>
    </source>
</evidence>
<protein>
    <submittedName>
        <fullName evidence="1">Uncharacterized protein</fullName>
    </submittedName>
</protein>
<evidence type="ECO:0000313" key="1">
    <source>
        <dbReference type="EMBL" id="GAA1135457.1"/>
    </source>
</evidence>
<proteinExistence type="predicted"/>
<name>A0ABP4EYL5_9ACTN</name>
<dbReference type="RefSeq" id="WP_343906832.1">
    <property type="nucleotide sequence ID" value="NZ_BAAAJE010000006.1"/>
</dbReference>
<organism evidence="1 2">
    <name type="scientific">Nocardioides aquiterrae</name>
    <dbReference type="NCBI Taxonomy" id="203799"/>
    <lineage>
        <taxon>Bacteria</taxon>
        <taxon>Bacillati</taxon>
        <taxon>Actinomycetota</taxon>
        <taxon>Actinomycetes</taxon>
        <taxon>Propionibacteriales</taxon>
        <taxon>Nocardioidaceae</taxon>
        <taxon>Nocardioides</taxon>
    </lineage>
</organism>
<accession>A0ABP4EYL5</accession>
<dbReference type="EMBL" id="BAAAJE010000006">
    <property type="protein sequence ID" value="GAA1135457.1"/>
    <property type="molecule type" value="Genomic_DNA"/>
</dbReference>